<evidence type="ECO:0000256" key="12">
    <source>
        <dbReference type="RuleBase" id="RU003784"/>
    </source>
</evidence>
<evidence type="ECO:0000256" key="6">
    <source>
        <dbReference type="ARBA" id="ARBA00022741"/>
    </source>
</evidence>
<dbReference type="SUPFAM" id="SSF52540">
    <property type="entry name" value="P-loop containing nucleoside triphosphate hydrolases"/>
    <property type="match status" value="2"/>
</dbReference>
<keyword evidence="8 10" id="KW-0460">Magnesium</keyword>
<comment type="cofactor">
    <cofactor evidence="1 10">
        <name>Mg(2+)</name>
        <dbReference type="ChEBI" id="CHEBI:18420"/>
    </cofactor>
</comment>
<evidence type="ECO:0000256" key="3">
    <source>
        <dbReference type="ARBA" id="ARBA00005842"/>
    </source>
</evidence>
<keyword evidence="15" id="KW-1185">Reference proteome</keyword>
<dbReference type="InterPro" id="IPR027417">
    <property type="entry name" value="P-loop_NTPase"/>
</dbReference>
<feature type="region of interest" description="Interaction with substrate tRNA" evidence="10">
    <location>
        <begin position="34"/>
        <end position="37"/>
    </location>
</feature>
<evidence type="ECO:0000256" key="10">
    <source>
        <dbReference type="HAMAP-Rule" id="MF_00185"/>
    </source>
</evidence>
<dbReference type="EMBL" id="JACYFS010000007">
    <property type="protein sequence ID" value="MBD8084174.1"/>
    <property type="molecule type" value="Genomic_DNA"/>
</dbReference>
<comment type="function">
    <text evidence="2 10 12">Catalyzes the transfer of a dimethylallyl group onto the adenine at position 37 in tRNAs that read codons beginning with uridine, leading to the formation of N6-(dimethylallyl)adenosine (i(6)A).</text>
</comment>
<keyword evidence="6 10" id="KW-0547">Nucleotide-binding</keyword>
<evidence type="ECO:0000313" key="15">
    <source>
        <dbReference type="Proteomes" id="UP000637299"/>
    </source>
</evidence>
<dbReference type="GO" id="GO:0052381">
    <property type="term" value="F:tRNA dimethylallyltransferase activity"/>
    <property type="evidence" value="ECO:0007669"/>
    <property type="project" value="UniProtKB-EC"/>
</dbReference>
<dbReference type="Gene3D" id="3.40.50.300">
    <property type="entry name" value="P-loop containing nucleotide triphosphate hydrolases"/>
    <property type="match status" value="1"/>
</dbReference>
<evidence type="ECO:0000256" key="2">
    <source>
        <dbReference type="ARBA" id="ARBA00003213"/>
    </source>
</evidence>
<feature type="binding site" evidence="10">
    <location>
        <begin position="9"/>
        <end position="16"/>
    </location>
    <ligand>
        <name>ATP</name>
        <dbReference type="ChEBI" id="CHEBI:30616"/>
    </ligand>
</feature>
<dbReference type="RefSeq" id="WP_191737958.1">
    <property type="nucleotide sequence ID" value="NZ_JACYFS010000007.1"/>
</dbReference>
<evidence type="ECO:0000256" key="1">
    <source>
        <dbReference type="ARBA" id="ARBA00001946"/>
    </source>
</evidence>
<sequence>MKTLISVVGTTGIGKTKLAIELAKHFNTEIISCDSRQFFSEMKIGTAAPSEDELSQVKHHFIGQLSVKDYYSIGQFEHDSLELLDQLFKKYDIVIMVGGSMMYEKAVIEGLNDLPEANEENQEKLENIWKTEGIEKLQEMLKDLDPEYYENVDIHNQRRLLRAIDIIWQTGKTYSENISHDKNPRNFQTIRIGIEAPRETVYERINLRVDKMMENGLLDEAQNLDELRKSQEGKNLASLNTVGYSELFKYFDGEWDLDFAVSEIKKNSRRFAKRQLTWYRKEENIHYIQIGYSEKDFDDLVKYLNNKF</sequence>
<accession>A0ABR8ZFU5</accession>
<dbReference type="NCBIfam" id="TIGR00174">
    <property type="entry name" value="miaA"/>
    <property type="match status" value="1"/>
</dbReference>
<organism evidence="14 15">
    <name type="scientific">Chryseobacterium caseinilyticum</name>
    <dbReference type="NCBI Taxonomy" id="2771428"/>
    <lineage>
        <taxon>Bacteria</taxon>
        <taxon>Pseudomonadati</taxon>
        <taxon>Bacteroidota</taxon>
        <taxon>Flavobacteriia</taxon>
        <taxon>Flavobacteriales</taxon>
        <taxon>Weeksellaceae</taxon>
        <taxon>Chryseobacterium group</taxon>
        <taxon>Chryseobacterium</taxon>
    </lineage>
</organism>
<evidence type="ECO:0000256" key="4">
    <source>
        <dbReference type="ARBA" id="ARBA00022679"/>
    </source>
</evidence>
<keyword evidence="7 10" id="KW-0067">ATP-binding</keyword>
<proteinExistence type="inferred from homology"/>
<dbReference type="Pfam" id="PF01715">
    <property type="entry name" value="IPPT"/>
    <property type="match status" value="1"/>
</dbReference>
<keyword evidence="4 10" id="KW-0808">Transferase</keyword>
<protein>
    <recommendedName>
        <fullName evidence="10">tRNA dimethylallyltransferase</fullName>
        <ecNumber evidence="10">2.5.1.75</ecNumber>
    </recommendedName>
    <alternativeName>
        <fullName evidence="10">Dimethylallyl diphosphate:tRNA dimethylallyltransferase</fullName>
        <shortName evidence="10">DMAPP:tRNA dimethylallyltransferase</shortName>
        <shortName evidence="10">DMATase</shortName>
    </alternativeName>
    <alternativeName>
        <fullName evidence="10">Isopentenyl-diphosphate:tRNA isopentenyltransferase</fullName>
        <shortName evidence="10">IPP transferase</shortName>
        <shortName evidence="10">IPPT</shortName>
        <shortName evidence="10">IPTase</shortName>
    </alternativeName>
</protein>
<evidence type="ECO:0000256" key="9">
    <source>
        <dbReference type="ARBA" id="ARBA00049563"/>
    </source>
</evidence>
<feature type="site" description="Interaction with substrate tRNA" evidence="10">
    <location>
        <position position="100"/>
    </location>
</feature>
<dbReference type="InterPro" id="IPR018022">
    <property type="entry name" value="IPT"/>
</dbReference>
<dbReference type="Proteomes" id="UP000637299">
    <property type="component" value="Unassembled WGS sequence"/>
</dbReference>
<comment type="catalytic activity">
    <reaction evidence="9 10 11">
        <text>adenosine(37) in tRNA + dimethylallyl diphosphate = N(6)-dimethylallyladenosine(37) in tRNA + diphosphate</text>
        <dbReference type="Rhea" id="RHEA:26482"/>
        <dbReference type="Rhea" id="RHEA-COMP:10162"/>
        <dbReference type="Rhea" id="RHEA-COMP:10375"/>
        <dbReference type="ChEBI" id="CHEBI:33019"/>
        <dbReference type="ChEBI" id="CHEBI:57623"/>
        <dbReference type="ChEBI" id="CHEBI:74411"/>
        <dbReference type="ChEBI" id="CHEBI:74415"/>
        <dbReference type="EC" id="2.5.1.75"/>
    </reaction>
</comment>
<dbReference type="HAMAP" id="MF_00185">
    <property type="entry name" value="IPP_trans"/>
    <property type="match status" value="1"/>
</dbReference>
<dbReference type="PANTHER" id="PTHR11088:SF60">
    <property type="entry name" value="TRNA DIMETHYLALLYLTRANSFERASE"/>
    <property type="match status" value="1"/>
</dbReference>
<evidence type="ECO:0000256" key="8">
    <source>
        <dbReference type="ARBA" id="ARBA00022842"/>
    </source>
</evidence>
<evidence type="ECO:0000256" key="5">
    <source>
        <dbReference type="ARBA" id="ARBA00022694"/>
    </source>
</evidence>
<evidence type="ECO:0000256" key="11">
    <source>
        <dbReference type="RuleBase" id="RU003783"/>
    </source>
</evidence>
<comment type="similarity">
    <text evidence="3 10 13">Belongs to the IPP transferase family.</text>
</comment>
<dbReference type="PANTHER" id="PTHR11088">
    <property type="entry name" value="TRNA DIMETHYLALLYLTRANSFERASE"/>
    <property type="match status" value="1"/>
</dbReference>
<keyword evidence="5 10" id="KW-0819">tRNA processing</keyword>
<dbReference type="InterPro" id="IPR039657">
    <property type="entry name" value="Dimethylallyltransferase"/>
</dbReference>
<name>A0ABR8ZFU5_9FLAO</name>
<comment type="caution">
    <text evidence="14">The sequence shown here is derived from an EMBL/GenBank/DDBJ whole genome shotgun (WGS) entry which is preliminary data.</text>
</comment>
<evidence type="ECO:0000313" key="14">
    <source>
        <dbReference type="EMBL" id="MBD8084174.1"/>
    </source>
</evidence>
<comment type="caution">
    <text evidence="10">Lacks conserved residue(s) required for the propagation of feature annotation.</text>
</comment>
<dbReference type="EC" id="2.5.1.75" evidence="10"/>
<dbReference type="Gene3D" id="1.10.20.140">
    <property type="match status" value="1"/>
</dbReference>
<gene>
    <name evidence="10 14" type="primary">miaA</name>
    <name evidence="14" type="ORF">IC610_17315</name>
</gene>
<evidence type="ECO:0000256" key="7">
    <source>
        <dbReference type="ARBA" id="ARBA00022840"/>
    </source>
</evidence>
<comment type="subunit">
    <text evidence="10">Monomer.</text>
</comment>
<reference evidence="14 15" key="1">
    <citation type="submission" date="2020-09" db="EMBL/GenBank/DDBJ databases">
        <title>Genome seq and assembly of Chryseobacterium sp.</title>
        <authorList>
            <person name="Chhetri G."/>
        </authorList>
    </citation>
    <scope>NUCLEOTIDE SEQUENCE [LARGE SCALE GENOMIC DNA]</scope>
    <source>
        <strain evidence="14 15">GCR10</strain>
    </source>
</reference>
<evidence type="ECO:0000256" key="13">
    <source>
        <dbReference type="RuleBase" id="RU003785"/>
    </source>
</evidence>
<feature type="binding site" evidence="10">
    <location>
        <begin position="11"/>
        <end position="16"/>
    </location>
    <ligand>
        <name>substrate</name>
    </ligand>
</feature>